<protein>
    <recommendedName>
        <fullName evidence="1">RNase H type-1 domain-containing protein</fullName>
    </recommendedName>
</protein>
<evidence type="ECO:0000259" key="1">
    <source>
        <dbReference type="PROSITE" id="PS50879"/>
    </source>
</evidence>
<name>A0AAD7JSA3_9AGAR</name>
<dbReference type="InterPro" id="IPR036397">
    <property type="entry name" value="RNaseH_sf"/>
</dbReference>
<proteinExistence type="predicted"/>
<dbReference type="GO" id="GO:0004523">
    <property type="term" value="F:RNA-DNA hybrid ribonuclease activity"/>
    <property type="evidence" value="ECO:0007669"/>
    <property type="project" value="InterPro"/>
</dbReference>
<evidence type="ECO:0000313" key="2">
    <source>
        <dbReference type="EMBL" id="KAJ7768445.1"/>
    </source>
</evidence>
<organism evidence="2 3">
    <name type="scientific">Mycena metata</name>
    <dbReference type="NCBI Taxonomy" id="1033252"/>
    <lineage>
        <taxon>Eukaryota</taxon>
        <taxon>Fungi</taxon>
        <taxon>Dikarya</taxon>
        <taxon>Basidiomycota</taxon>
        <taxon>Agaricomycotina</taxon>
        <taxon>Agaricomycetes</taxon>
        <taxon>Agaricomycetidae</taxon>
        <taxon>Agaricales</taxon>
        <taxon>Marasmiineae</taxon>
        <taxon>Mycenaceae</taxon>
        <taxon>Mycena</taxon>
    </lineage>
</organism>
<dbReference type="SUPFAM" id="SSF53098">
    <property type="entry name" value="Ribonuclease H-like"/>
    <property type="match status" value="1"/>
</dbReference>
<dbReference type="Proteomes" id="UP001215598">
    <property type="component" value="Unassembled WGS sequence"/>
</dbReference>
<keyword evidence="3" id="KW-1185">Reference proteome</keyword>
<sequence length="160" mass="17394">MVDGVVKRTKGVRLGSSARYGVYEAEGVGLSLALECLRLERDEVISGTIPLRVDNTLAIRATTSSKPGVGCYIWDHFQKRLSKVRGTYTEFRLRIDWTPGHVDIPGNKAADEAAKRAAMQGNFGGAPAVLKNLPFSKSALALGHMQLLQAAARKQLKRST</sequence>
<dbReference type="EMBL" id="JARKIB010000020">
    <property type="protein sequence ID" value="KAJ7768445.1"/>
    <property type="molecule type" value="Genomic_DNA"/>
</dbReference>
<dbReference type="GO" id="GO:0003676">
    <property type="term" value="F:nucleic acid binding"/>
    <property type="evidence" value="ECO:0007669"/>
    <property type="project" value="InterPro"/>
</dbReference>
<dbReference type="InterPro" id="IPR012337">
    <property type="entry name" value="RNaseH-like_sf"/>
</dbReference>
<comment type="caution">
    <text evidence="2">The sequence shown here is derived from an EMBL/GenBank/DDBJ whole genome shotgun (WGS) entry which is preliminary data.</text>
</comment>
<dbReference type="InterPro" id="IPR002156">
    <property type="entry name" value="RNaseH_domain"/>
</dbReference>
<feature type="domain" description="RNase H type-1" evidence="1">
    <location>
        <begin position="1"/>
        <end position="119"/>
    </location>
</feature>
<evidence type="ECO:0000313" key="3">
    <source>
        <dbReference type="Proteomes" id="UP001215598"/>
    </source>
</evidence>
<reference evidence="2" key="1">
    <citation type="submission" date="2023-03" db="EMBL/GenBank/DDBJ databases">
        <title>Massive genome expansion in bonnet fungi (Mycena s.s.) driven by repeated elements and novel gene families across ecological guilds.</title>
        <authorList>
            <consortium name="Lawrence Berkeley National Laboratory"/>
            <person name="Harder C.B."/>
            <person name="Miyauchi S."/>
            <person name="Viragh M."/>
            <person name="Kuo A."/>
            <person name="Thoen E."/>
            <person name="Andreopoulos B."/>
            <person name="Lu D."/>
            <person name="Skrede I."/>
            <person name="Drula E."/>
            <person name="Henrissat B."/>
            <person name="Morin E."/>
            <person name="Kohler A."/>
            <person name="Barry K."/>
            <person name="LaButti K."/>
            <person name="Morin E."/>
            <person name="Salamov A."/>
            <person name="Lipzen A."/>
            <person name="Mereny Z."/>
            <person name="Hegedus B."/>
            <person name="Baldrian P."/>
            <person name="Stursova M."/>
            <person name="Weitz H."/>
            <person name="Taylor A."/>
            <person name="Grigoriev I.V."/>
            <person name="Nagy L.G."/>
            <person name="Martin F."/>
            <person name="Kauserud H."/>
        </authorList>
    </citation>
    <scope>NUCLEOTIDE SEQUENCE</scope>
    <source>
        <strain evidence="2">CBHHK182m</strain>
    </source>
</reference>
<accession>A0AAD7JSA3</accession>
<dbReference type="PROSITE" id="PS50879">
    <property type="entry name" value="RNASE_H_1"/>
    <property type="match status" value="1"/>
</dbReference>
<dbReference type="Gene3D" id="3.30.420.10">
    <property type="entry name" value="Ribonuclease H-like superfamily/Ribonuclease H"/>
    <property type="match status" value="1"/>
</dbReference>
<gene>
    <name evidence="2" type="ORF">B0H16DRAFT_1308052</name>
</gene>
<dbReference type="AlphaFoldDB" id="A0AAD7JSA3"/>